<keyword evidence="10" id="KW-1185">Reference proteome</keyword>
<dbReference type="PANTHER" id="PTHR10629">
    <property type="entry name" value="CYTOSINE-SPECIFIC METHYLTRANSFERASE"/>
    <property type="match status" value="1"/>
</dbReference>
<dbReference type="InterPro" id="IPR001525">
    <property type="entry name" value="C5_MeTfrase"/>
</dbReference>
<feature type="active site" evidence="6">
    <location>
        <position position="101"/>
    </location>
</feature>
<dbReference type="GO" id="GO:0009307">
    <property type="term" value="P:DNA restriction-modification system"/>
    <property type="evidence" value="ECO:0007669"/>
    <property type="project" value="UniProtKB-KW"/>
</dbReference>
<proteinExistence type="inferred from homology"/>
<evidence type="ECO:0000256" key="6">
    <source>
        <dbReference type="PROSITE-ProRule" id="PRU01016"/>
    </source>
</evidence>
<organism evidence="9 10">
    <name type="scientific">Otariodibacter oris</name>
    <dbReference type="NCBI Taxonomy" id="1032623"/>
    <lineage>
        <taxon>Bacteria</taxon>
        <taxon>Pseudomonadati</taxon>
        <taxon>Pseudomonadota</taxon>
        <taxon>Gammaproteobacteria</taxon>
        <taxon>Pasteurellales</taxon>
        <taxon>Pasteurellaceae</taxon>
        <taxon>Otariodibacter</taxon>
    </lineage>
</organism>
<dbReference type="GO" id="GO:0032259">
    <property type="term" value="P:methylation"/>
    <property type="evidence" value="ECO:0007669"/>
    <property type="project" value="UniProtKB-KW"/>
</dbReference>
<evidence type="ECO:0000256" key="4">
    <source>
        <dbReference type="ARBA" id="ARBA00022747"/>
    </source>
</evidence>
<dbReference type="Proteomes" id="UP000280099">
    <property type="component" value="Unassembled WGS sequence"/>
</dbReference>
<reference evidence="9 10" key="1">
    <citation type="submission" date="2018-10" db="EMBL/GenBank/DDBJ databases">
        <title>Genomic Encyclopedia of Type Strains, Phase IV (KMG-IV): sequencing the most valuable type-strain genomes for metagenomic binning, comparative biology and taxonomic classification.</title>
        <authorList>
            <person name="Goeker M."/>
        </authorList>
    </citation>
    <scope>NUCLEOTIDE SEQUENCE [LARGE SCALE GENOMIC DNA]</scope>
    <source>
        <strain evidence="9 10">DSM 23800</strain>
    </source>
</reference>
<dbReference type="GO" id="GO:0003886">
    <property type="term" value="F:DNA (cytosine-5-)-methyltransferase activity"/>
    <property type="evidence" value="ECO:0007669"/>
    <property type="project" value="UniProtKB-EC"/>
</dbReference>
<evidence type="ECO:0000256" key="1">
    <source>
        <dbReference type="ARBA" id="ARBA00022603"/>
    </source>
</evidence>
<dbReference type="Pfam" id="PF00145">
    <property type="entry name" value="DNA_methylase"/>
    <property type="match status" value="1"/>
</dbReference>
<sequence>MLNTIELFAGCGGLLDGFEQTQKYNCLAAVEWQKPQVNTLINRLENKYQIEDAKSRVLYFDIQRTTELIHGWNDNIFGDSLGLDSIINKRKVDIITGGPPCQAYSIAGRARDVNNMKNDYRNFLFESYIAVVAHYRPKLIIFENVEGILSAIPTGEKITTLIQKSLRNIGYEIIDNMKENALLDLSEFGIPQNRKRVIIIGIRKDTDFIDYQSELNYFYKLLNKRKIITKLTVRNAIGDLPPIYPLKNPEKRVAYNNNSEINGHISRFHSQRDQDIFYELAKDIENGTFRYSKVDALIKFYYEKTGKETSVHKYYVLRWDEQSNTIPAHLKKDGLRHIHPDALQKRSITVREAARLQTFDDDFFFNESMVANFEMIGNAVPPKFAKILAETVYDFHQYLIRKES</sequence>
<keyword evidence="2 6" id="KW-0808">Transferase</keyword>
<dbReference type="PROSITE" id="PS00094">
    <property type="entry name" value="C5_MTASE_1"/>
    <property type="match status" value="1"/>
</dbReference>
<dbReference type="RefSeq" id="WP_121121231.1">
    <property type="nucleotide sequence ID" value="NZ_CP016604.1"/>
</dbReference>
<dbReference type="InterPro" id="IPR029063">
    <property type="entry name" value="SAM-dependent_MTases_sf"/>
</dbReference>
<evidence type="ECO:0000256" key="3">
    <source>
        <dbReference type="ARBA" id="ARBA00022691"/>
    </source>
</evidence>
<dbReference type="EC" id="2.1.1.37" evidence="8"/>
<dbReference type="InterPro" id="IPR050390">
    <property type="entry name" value="C5-Methyltransferase"/>
</dbReference>
<evidence type="ECO:0000313" key="9">
    <source>
        <dbReference type="EMBL" id="RKR76956.1"/>
    </source>
</evidence>
<accession>A0A420XI84</accession>
<evidence type="ECO:0000256" key="5">
    <source>
        <dbReference type="ARBA" id="ARBA00047422"/>
    </source>
</evidence>
<dbReference type="PROSITE" id="PS51679">
    <property type="entry name" value="SAM_MT_C5"/>
    <property type="match status" value="1"/>
</dbReference>
<evidence type="ECO:0000256" key="2">
    <source>
        <dbReference type="ARBA" id="ARBA00022679"/>
    </source>
</evidence>
<keyword evidence="3 6" id="KW-0949">S-adenosyl-L-methionine</keyword>
<dbReference type="Gene3D" id="3.40.50.150">
    <property type="entry name" value="Vaccinia Virus protein VP39"/>
    <property type="match status" value="1"/>
</dbReference>
<comment type="caution">
    <text evidence="9">The sequence shown here is derived from an EMBL/GenBank/DDBJ whole genome shotgun (WGS) entry which is preliminary data.</text>
</comment>
<gene>
    <name evidence="9" type="ORF">DES31_0267</name>
</gene>
<dbReference type="SUPFAM" id="SSF53335">
    <property type="entry name" value="S-adenosyl-L-methionine-dependent methyltransferases"/>
    <property type="match status" value="1"/>
</dbReference>
<name>A0A420XI84_9PAST</name>
<comment type="similarity">
    <text evidence="6 7">Belongs to the class I-like SAM-binding methyltransferase superfamily. C5-methyltransferase family.</text>
</comment>
<evidence type="ECO:0000256" key="8">
    <source>
        <dbReference type="RuleBase" id="RU000417"/>
    </source>
</evidence>
<dbReference type="PANTHER" id="PTHR10629:SF52">
    <property type="entry name" value="DNA (CYTOSINE-5)-METHYLTRANSFERASE 1"/>
    <property type="match status" value="1"/>
</dbReference>
<dbReference type="PRINTS" id="PR00105">
    <property type="entry name" value="C5METTRFRASE"/>
</dbReference>
<comment type="catalytic activity">
    <reaction evidence="5 8">
        <text>a 2'-deoxycytidine in DNA + S-adenosyl-L-methionine = a 5-methyl-2'-deoxycytidine in DNA + S-adenosyl-L-homocysteine + H(+)</text>
        <dbReference type="Rhea" id="RHEA:13681"/>
        <dbReference type="Rhea" id="RHEA-COMP:11369"/>
        <dbReference type="Rhea" id="RHEA-COMP:11370"/>
        <dbReference type="ChEBI" id="CHEBI:15378"/>
        <dbReference type="ChEBI" id="CHEBI:57856"/>
        <dbReference type="ChEBI" id="CHEBI:59789"/>
        <dbReference type="ChEBI" id="CHEBI:85452"/>
        <dbReference type="ChEBI" id="CHEBI:85454"/>
        <dbReference type="EC" id="2.1.1.37"/>
    </reaction>
</comment>
<keyword evidence="4" id="KW-0680">Restriction system</keyword>
<dbReference type="EMBL" id="RBJC01000004">
    <property type="protein sequence ID" value="RKR76956.1"/>
    <property type="molecule type" value="Genomic_DNA"/>
</dbReference>
<dbReference type="OrthoDB" id="9813719at2"/>
<dbReference type="InterPro" id="IPR018117">
    <property type="entry name" value="C5_DNA_meth_AS"/>
</dbReference>
<evidence type="ECO:0000256" key="7">
    <source>
        <dbReference type="RuleBase" id="RU000416"/>
    </source>
</evidence>
<protein>
    <recommendedName>
        <fullName evidence="8">Cytosine-specific methyltransferase</fullName>
        <ecNumber evidence="8">2.1.1.37</ecNumber>
    </recommendedName>
</protein>
<dbReference type="AlphaFoldDB" id="A0A420XI84"/>
<evidence type="ECO:0000313" key="10">
    <source>
        <dbReference type="Proteomes" id="UP000280099"/>
    </source>
</evidence>
<dbReference type="NCBIfam" id="TIGR00675">
    <property type="entry name" value="dcm"/>
    <property type="match status" value="1"/>
</dbReference>
<dbReference type="Gene3D" id="3.90.120.10">
    <property type="entry name" value="DNA Methylase, subunit A, domain 2"/>
    <property type="match status" value="1"/>
</dbReference>
<keyword evidence="1 6" id="KW-0489">Methyltransferase</keyword>